<dbReference type="NCBIfam" id="TIGR02554">
    <property type="entry name" value="PrgH"/>
    <property type="match status" value="1"/>
</dbReference>
<dbReference type="InterPro" id="IPR019029">
    <property type="entry name" value="T3SS_PrgH/EprH-like"/>
</dbReference>
<organism evidence="1 2">
    <name type="scientific">Burkholderia metallica</name>
    <dbReference type="NCBI Taxonomy" id="488729"/>
    <lineage>
        <taxon>Bacteria</taxon>
        <taxon>Pseudomonadati</taxon>
        <taxon>Pseudomonadota</taxon>
        <taxon>Betaproteobacteria</taxon>
        <taxon>Burkholderiales</taxon>
        <taxon>Burkholderiaceae</taxon>
        <taxon>Burkholderia</taxon>
        <taxon>Burkholderia cepacia complex</taxon>
    </lineage>
</organism>
<evidence type="ECO:0000313" key="2">
    <source>
        <dbReference type="Proteomes" id="UP001171606"/>
    </source>
</evidence>
<dbReference type="Gene3D" id="2.60.200.20">
    <property type="match status" value="1"/>
</dbReference>
<name>A0ABT8PHX2_9BURK</name>
<proteinExistence type="predicted"/>
<dbReference type="Gene3D" id="3.30.70.1780">
    <property type="match status" value="1"/>
</dbReference>
<sequence>MAESVEPPLERQAPDSAEGAVLRILSGSLHGCEYRIQAGATLFVVKPEQALMSGEIAPDLPDNAIVIPGDAGAENFEVVLGDPGGETFVVRRLGADGVDEVTYPYRALCEVGTLMLSVRRPDEEWVNPLAQAPGNGAEPVAERQFRSWGTVAGAAAAVILGAVAAMIVLTRVDESVPPVPDIETAIGGTASEYEVLTADTQNVAYVFARTQRDVARAKQALTRSGLAGNVEVVGQRDEEIRAHRRLLESDPGAAIHRVRLDDPARPVLVLSDERASRDEQVANRWRALLQGWLPYAKTVEIERVSDALVEQRAAAGIGAAGATYRRTATESGVVFKIDGELDDVVRAKLGRFVDEFERTFGVHYVSFVTESGAEWLKGKSFKYGGVGYVKENGQHWYFENDLF</sequence>
<dbReference type="Gene3D" id="3.30.70.1770">
    <property type="match status" value="1"/>
</dbReference>
<dbReference type="Pfam" id="PF09480">
    <property type="entry name" value="PrgH"/>
    <property type="match status" value="1"/>
</dbReference>
<dbReference type="Gene3D" id="3.30.300.170">
    <property type="match status" value="1"/>
</dbReference>
<accession>A0ABT8PHX2</accession>
<comment type="caution">
    <text evidence="1">The sequence shown here is derived from an EMBL/GenBank/DDBJ whole genome shotgun (WGS) entry which is preliminary data.</text>
</comment>
<dbReference type="InterPro" id="IPR013387">
    <property type="entry name" value="T3SS_PrgH/EprH"/>
</dbReference>
<dbReference type="Proteomes" id="UP001171606">
    <property type="component" value="Unassembled WGS sequence"/>
</dbReference>
<evidence type="ECO:0000313" key="1">
    <source>
        <dbReference type="EMBL" id="MDN7934735.1"/>
    </source>
</evidence>
<reference evidence="1" key="1">
    <citation type="submission" date="2023-07" db="EMBL/GenBank/DDBJ databases">
        <title>A collection of bacterial strains from the Burkholderia cepacia Research Laboratory and Repository.</title>
        <authorList>
            <person name="Lipuma J."/>
            <person name="Spilker T."/>
            <person name="Caverly L."/>
        </authorList>
    </citation>
    <scope>NUCLEOTIDE SEQUENCE</scope>
    <source>
        <strain evidence="1">AU42020</strain>
    </source>
</reference>
<dbReference type="EMBL" id="JAUJSQ010000011">
    <property type="protein sequence ID" value="MDN7934735.1"/>
    <property type="molecule type" value="Genomic_DNA"/>
</dbReference>
<protein>
    <submittedName>
        <fullName evidence="1">PrgH/EprH family type III secretion apparatus protein</fullName>
    </submittedName>
</protein>
<keyword evidence="2" id="KW-1185">Reference proteome</keyword>
<dbReference type="RefSeq" id="WP_301756821.1">
    <property type="nucleotide sequence ID" value="NZ_JAUJSQ010000011.1"/>
</dbReference>
<gene>
    <name evidence="1" type="ORF">QZM52_26000</name>
</gene>